<dbReference type="EMBL" id="JAFBDZ010000004">
    <property type="protein sequence ID" value="MBM7587498.1"/>
    <property type="molecule type" value="Genomic_DNA"/>
</dbReference>
<feature type="region of interest" description="Disordered" evidence="1">
    <location>
        <begin position="1"/>
        <end position="42"/>
    </location>
</feature>
<accession>A0ABS2NI50</accession>
<dbReference type="Proteomes" id="UP001646157">
    <property type="component" value="Unassembled WGS sequence"/>
</dbReference>
<gene>
    <name evidence="2" type="ORF">JOC86_004071</name>
</gene>
<reference evidence="2 3" key="1">
    <citation type="submission" date="2021-01" db="EMBL/GenBank/DDBJ databases">
        <title>Genomic Encyclopedia of Type Strains, Phase IV (KMG-IV): sequencing the most valuable type-strain genomes for metagenomic binning, comparative biology and taxonomic classification.</title>
        <authorList>
            <person name="Goeker M."/>
        </authorList>
    </citation>
    <scope>NUCLEOTIDE SEQUENCE [LARGE SCALE GENOMIC DNA]</scope>
    <source>
        <strain evidence="2 3">DSM 24834</strain>
    </source>
</reference>
<evidence type="ECO:0000256" key="1">
    <source>
        <dbReference type="SAM" id="MobiDB-lite"/>
    </source>
</evidence>
<comment type="caution">
    <text evidence="2">The sequence shown here is derived from an EMBL/GenBank/DDBJ whole genome shotgun (WGS) entry which is preliminary data.</text>
</comment>
<evidence type="ECO:0000313" key="2">
    <source>
        <dbReference type="EMBL" id="MBM7587498.1"/>
    </source>
</evidence>
<feature type="compositionally biased region" description="Polar residues" evidence="1">
    <location>
        <begin position="8"/>
        <end position="25"/>
    </location>
</feature>
<sequence length="42" mass="4771">MGDWNKQAAPNNNLRSAQIRTSNLVSKKEQDPKDKNSKNKES</sequence>
<keyword evidence="3" id="KW-1185">Reference proteome</keyword>
<organism evidence="2 3">
    <name type="scientific">Rossellomorea pakistanensis</name>
    <dbReference type="NCBI Taxonomy" id="992288"/>
    <lineage>
        <taxon>Bacteria</taxon>
        <taxon>Bacillati</taxon>
        <taxon>Bacillota</taxon>
        <taxon>Bacilli</taxon>
        <taxon>Bacillales</taxon>
        <taxon>Bacillaceae</taxon>
        <taxon>Rossellomorea</taxon>
    </lineage>
</organism>
<proteinExistence type="predicted"/>
<feature type="compositionally biased region" description="Basic and acidic residues" evidence="1">
    <location>
        <begin position="26"/>
        <end position="42"/>
    </location>
</feature>
<name>A0ABS2NI50_9BACI</name>
<protein>
    <submittedName>
        <fullName evidence="2">Uncharacterized protein</fullName>
    </submittedName>
</protein>
<evidence type="ECO:0000313" key="3">
    <source>
        <dbReference type="Proteomes" id="UP001646157"/>
    </source>
</evidence>